<reference evidence="7 8" key="1">
    <citation type="submission" date="2017-09" db="EMBL/GenBank/DDBJ databases">
        <title>Draft Genome Sequence of Corynebacterium accolens AH4003.</title>
        <authorList>
            <person name="Chen Y."/>
            <person name="Oosthuysen W.F."/>
            <person name="Kelley S."/>
            <person name="Horswill A."/>
        </authorList>
    </citation>
    <scope>NUCLEOTIDE SEQUENCE [LARGE SCALE GENOMIC DNA]</scope>
    <source>
        <strain evidence="7 8">AH4003</strain>
    </source>
</reference>
<name>A0A2A4AMC1_9CORY</name>
<evidence type="ECO:0000256" key="5">
    <source>
        <dbReference type="SAM" id="Phobius"/>
    </source>
</evidence>
<evidence type="ECO:0000256" key="4">
    <source>
        <dbReference type="ARBA" id="ARBA00023136"/>
    </source>
</evidence>
<sequence>MTYNANYFSGESKYSKGVAAVLCVLGLFLVAGLHRIYVGKIGTGLLWLFTGGLFLVGTIVDLIMIASGEFKDKSGYKLLS</sequence>
<dbReference type="AlphaFoldDB" id="A0A2A4AMC1"/>
<evidence type="ECO:0000256" key="2">
    <source>
        <dbReference type="ARBA" id="ARBA00022692"/>
    </source>
</evidence>
<dbReference type="InterPro" id="IPR007829">
    <property type="entry name" value="TM2"/>
</dbReference>
<accession>A0A2A4AMC1</accession>
<proteinExistence type="predicted"/>
<evidence type="ECO:0000259" key="6">
    <source>
        <dbReference type="Pfam" id="PF05154"/>
    </source>
</evidence>
<dbReference type="Proteomes" id="UP000218690">
    <property type="component" value="Unassembled WGS sequence"/>
</dbReference>
<comment type="subcellular location">
    <subcellularLocation>
        <location evidence="1">Membrane</location>
        <topology evidence="1">Multi-pass membrane protein</topology>
    </subcellularLocation>
</comment>
<feature type="domain" description="TM2" evidence="6">
    <location>
        <begin position="13"/>
        <end position="63"/>
    </location>
</feature>
<keyword evidence="2 5" id="KW-0812">Transmembrane</keyword>
<comment type="caution">
    <text evidence="7">The sequence shown here is derived from an EMBL/GenBank/DDBJ whole genome shotgun (WGS) entry which is preliminary data.</text>
</comment>
<dbReference type="GO" id="GO:0016020">
    <property type="term" value="C:membrane"/>
    <property type="evidence" value="ECO:0007669"/>
    <property type="project" value="UniProtKB-SubCell"/>
</dbReference>
<protein>
    <submittedName>
        <fullName evidence="7">TM2 domain-containing protein</fullName>
    </submittedName>
</protein>
<evidence type="ECO:0000256" key="3">
    <source>
        <dbReference type="ARBA" id="ARBA00022989"/>
    </source>
</evidence>
<dbReference type="EMBL" id="NWBP01000016">
    <property type="protein sequence ID" value="PCC83268.1"/>
    <property type="molecule type" value="Genomic_DNA"/>
</dbReference>
<evidence type="ECO:0000313" key="8">
    <source>
        <dbReference type="Proteomes" id="UP000218690"/>
    </source>
</evidence>
<evidence type="ECO:0000313" key="7">
    <source>
        <dbReference type="EMBL" id="PCC83268.1"/>
    </source>
</evidence>
<gene>
    <name evidence="7" type="ORF">COM45_04680</name>
</gene>
<keyword evidence="3 5" id="KW-1133">Transmembrane helix</keyword>
<feature type="transmembrane region" description="Helical" evidence="5">
    <location>
        <begin position="17"/>
        <end position="38"/>
    </location>
</feature>
<keyword evidence="4 5" id="KW-0472">Membrane</keyword>
<dbReference type="Pfam" id="PF05154">
    <property type="entry name" value="TM2"/>
    <property type="match status" value="1"/>
</dbReference>
<evidence type="ECO:0000256" key="1">
    <source>
        <dbReference type="ARBA" id="ARBA00004141"/>
    </source>
</evidence>
<organism evidence="7 8">
    <name type="scientific">Corynebacterium accolens</name>
    <dbReference type="NCBI Taxonomy" id="38284"/>
    <lineage>
        <taxon>Bacteria</taxon>
        <taxon>Bacillati</taxon>
        <taxon>Actinomycetota</taxon>
        <taxon>Actinomycetes</taxon>
        <taxon>Mycobacteriales</taxon>
        <taxon>Corynebacteriaceae</taxon>
        <taxon>Corynebacterium</taxon>
    </lineage>
</organism>
<feature type="transmembrane region" description="Helical" evidence="5">
    <location>
        <begin position="45"/>
        <end position="66"/>
    </location>
</feature>